<evidence type="ECO:0000313" key="4">
    <source>
        <dbReference type="EMBL" id="MBF9140861.1"/>
    </source>
</evidence>
<name>A0A931BFS7_9BACT</name>
<dbReference type="AlphaFoldDB" id="A0A931BFS7"/>
<comment type="caution">
    <text evidence="4">The sequence shown here is derived from an EMBL/GenBank/DDBJ whole genome shotgun (WGS) entry which is preliminary data.</text>
</comment>
<dbReference type="GO" id="GO:0016788">
    <property type="term" value="F:hydrolase activity, acting on ester bonds"/>
    <property type="evidence" value="ECO:0007669"/>
    <property type="project" value="UniProtKB-ARBA"/>
</dbReference>
<dbReference type="InterPro" id="IPR002909">
    <property type="entry name" value="IPT_dom"/>
</dbReference>
<evidence type="ECO:0000259" key="3">
    <source>
        <dbReference type="Pfam" id="PF03629"/>
    </source>
</evidence>
<gene>
    <name evidence="4" type="ORF">I2I01_04400</name>
</gene>
<evidence type="ECO:0000313" key="5">
    <source>
        <dbReference type="Proteomes" id="UP000645610"/>
    </source>
</evidence>
<dbReference type="Gene3D" id="2.60.40.10">
    <property type="entry name" value="Immunoglobulins"/>
    <property type="match status" value="1"/>
</dbReference>
<dbReference type="Pfam" id="PF01833">
    <property type="entry name" value="TIG"/>
    <property type="match status" value="1"/>
</dbReference>
<dbReference type="Gene3D" id="3.40.50.1110">
    <property type="entry name" value="SGNH hydrolase"/>
    <property type="match status" value="1"/>
</dbReference>
<sequence length="698" mass="72641">MANQILAKATANNTSKAVEFKHPTAGTWHLGVLNNSSGKYELLLGNGGAGGPAIAAGSYTGLKCRLVGTTTEYGFSGAAVTVLGTTLPSNAAKMMLLMGQSNEVGIADSELIATTPELAAVTPALLREFQRVKIWNPTSHAWEKLQVGVNNLSWTLPGDHQCYGPELGIAQAWEDLNATEVLYLYKFARSGVGIAYFDPANTQSYYPQIRTEINEAKAALASQGLTPNVVGVSWNQGESDAGDTAYAAKAQALEDGLLADTLTAATTRWAIGEVKTDTVVPAQQAVWAGNNAATHVLIPTASYLTHDGLHYDVRTMFNMGDVDIYNAIFQTNRARRFANAGGTAPAAPTITSFTPTSGAVSSTVVITGTNLTGATAVAINNLAVASFVVNSATQVTATLSGSQTTGTVKVTTPGGTATSTGTFTVTTSAPALPVTLYYQSEPKIAAFPGPWDVAGNVGDGPGGASYLLGADGFRGISFTGTGFRLLHASYGGLSQKYEVYVDGVLYDTVYEATDNSLRAVITVAGLPNAQHHVQVVGRTVYGAYAWLGQVEITGTLETYTGPTTIPARVSAGILGLGTHEQDDPAWLLTGSFGSASNGIEAGGSGLFTLTTGDKGEVYLEAAVDFVFDLVHSTIAGYHTTYTVDVTGLPQATVDISTDAGTSSYAVRYTSPTIPAGKHLLRLTALGMLSIDRIVVRAA</sequence>
<feature type="domain" description="IPT/TIG" evidence="2">
    <location>
        <begin position="348"/>
        <end position="424"/>
    </location>
</feature>
<proteinExistence type="predicted"/>
<keyword evidence="1" id="KW-0378">Hydrolase</keyword>
<dbReference type="InterPro" id="IPR005181">
    <property type="entry name" value="SASA"/>
</dbReference>
<dbReference type="Pfam" id="PF03629">
    <property type="entry name" value="SASA"/>
    <property type="match status" value="1"/>
</dbReference>
<protein>
    <submittedName>
        <fullName evidence="4">IPT/TIG domain-containing protein</fullName>
    </submittedName>
</protein>
<dbReference type="EMBL" id="JADQDP010000001">
    <property type="protein sequence ID" value="MBF9140861.1"/>
    <property type="molecule type" value="Genomic_DNA"/>
</dbReference>
<accession>A0A931BFS7</accession>
<dbReference type="Gene3D" id="2.60.120.260">
    <property type="entry name" value="Galactose-binding domain-like"/>
    <property type="match status" value="1"/>
</dbReference>
<dbReference type="Proteomes" id="UP000645610">
    <property type="component" value="Unassembled WGS sequence"/>
</dbReference>
<reference evidence="4 5" key="1">
    <citation type="submission" date="2020-11" db="EMBL/GenBank/DDBJ databases">
        <authorList>
            <person name="Kim M.K."/>
        </authorList>
    </citation>
    <scope>NUCLEOTIDE SEQUENCE [LARGE SCALE GENOMIC DNA]</scope>
    <source>
        <strain evidence="4 5">BT439</strain>
    </source>
</reference>
<feature type="domain" description="Sialate O-acetylesterase" evidence="3">
    <location>
        <begin position="93"/>
        <end position="320"/>
    </location>
</feature>
<organism evidence="4 5">
    <name type="scientific">Hymenobacter properus</name>
    <dbReference type="NCBI Taxonomy" id="2791026"/>
    <lineage>
        <taxon>Bacteria</taxon>
        <taxon>Pseudomonadati</taxon>
        <taxon>Bacteroidota</taxon>
        <taxon>Cytophagia</taxon>
        <taxon>Cytophagales</taxon>
        <taxon>Hymenobacteraceae</taxon>
        <taxon>Hymenobacter</taxon>
    </lineage>
</organism>
<dbReference type="CDD" id="cd00102">
    <property type="entry name" value="IPT"/>
    <property type="match status" value="1"/>
</dbReference>
<dbReference type="InterPro" id="IPR013783">
    <property type="entry name" value="Ig-like_fold"/>
</dbReference>
<dbReference type="RefSeq" id="WP_196285197.1">
    <property type="nucleotide sequence ID" value="NZ_JADQDP010000001.1"/>
</dbReference>
<evidence type="ECO:0000259" key="2">
    <source>
        <dbReference type="Pfam" id="PF01833"/>
    </source>
</evidence>
<dbReference type="InterPro" id="IPR014756">
    <property type="entry name" value="Ig_E-set"/>
</dbReference>
<dbReference type="SUPFAM" id="SSF81296">
    <property type="entry name" value="E set domains"/>
    <property type="match status" value="1"/>
</dbReference>
<dbReference type="InterPro" id="IPR036514">
    <property type="entry name" value="SGNH_hydro_sf"/>
</dbReference>
<dbReference type="SUPFAM" id="SSF52266">
    <property type="entry name" value="SGNH hydrolase"/>
    <property type="match status" value="1"/>
</dbReference>
<keyword evidence="5" id="KW-1185">Reference proteome</keyword>
<evidence type="ECO:0000256" key="1">
    <source>
        <dbReference type="ARBA" id="ARBA00022801"/>
    </source>
</evidence>